<dbReference type="EMBL" id="CP101620">
    <property type="protein sequence ID" value="UTY39223.1"/>
    <property type="molecule type" value="Genomic_DNA"/>
</dbReference>
<evidence type="ECO:0000259" key="1">
    <source>
        <dbReference type="Pfam" id="PF02492"/>
    </source>
</evidence>
<dbReference type="SUPFAM" id="SSF52540">
    <property type="entry name" value="P-loop containing nucleoside triphosphate hydrolases"/>
    <property type="match status" value="1"/>
</dbReference>
<keyword evidence="3" id="KW-1185">Reference proteome</keyword>
<dbReference type="Proteomes" id="UP001060112">
    <property type="component" value="Chromosome"/>
</dbReference>
<dbReference type="PANTHER" id="PTHR13748">
    <property type="entry name" value="COBW-RELATED"/>
    <property type="match status" value="1"/>
</dbReference>
<protein>
    <submittedName>
        <fullName evidence="2">GTPase (G3E family)</fullName>
    </submittedName>
</protein>
<dbReference type="Gene3D" id="3.40.50.300">
    <property type="entry name" value="P-loop containing nucleotide triphosphate hydrolases"/>
    <property type="match status" value="1"/>
</dbReference>
<reference evidence="2" key="1">
    <citation type="submission" date="2022-07" db="EMBL/GenBank/DDBJ databases">
        <title>Faecal culturing of patients with breast cancer.</title>
        <authorList>
            <person name="Teng N.M.Y."/>
            <person name="Kiu R."/>
            <person name="Evans R."/>
            <person name="Baker D.J."/>
            <person name="Zenner C."/>
            <person name="Robinson S.D."/>
            <person name="Hall L.J."/>
        </authorList>
    </citation>
    <scope>NUCLEOTIDE SEQUENCE</scope>
    <source>
        <strain evidence="2">LH1062</strain>
    </source>
</reference>
<dbReference type="PANTHER" id="PTHR13748:SF62">
    <property type="entry name" value="COBW DOMAIN-CONTAINING PROTEIN"/>
    <property type="match status" value="1"/>
</dbReference>
<dbReference type="RefSeq" id="WP_290140191.1">
    <property type="nucleotide sequence ID" value="NZ_CP101620.1"/>
</dbReference>
<dbReference type="InterPro" id="IPR051316">
    <property type="entry name" value="Zinc-reg_GTPase_activator"/>
</dbReference>
<accession>A0ABY5I593</accession>
<name>A0ABY5I593_9FIRM</name>
<sequence>MGTGKTTFIKQYASYLIQQGYKVGIIENDFGAVNVDMMLLQETFKDQCDLEMIAGGCDQETHQRRFKTKLIAMGMLKYDYLLIEPSGIYDVDEFFDVLHEEPLTNWYEIGNVFTIVDTKMNLDLSPSSRYILASQIAHAGAIILSHYQEASSDEVQQTMCFLQESLQEVQCQRVLQETDFYTNWMHFSSQEFQKLMNVGYIMNEYVKYPISYQEAYTSLYFMNNHLSQNDLSARVSDIFHDASCGHVFRIKGFICENEQWYELNATNQHISLQPISLGQDVLIVIGENLNKDHIQTYLNKKTSL</sequence>
<feature type="domain" description="CobW/HypB/UreG nucleotide-binding" evidence="1">
    <location>
        <begin position="1"/>
        <end position="159"/>
    </location>
</feature>
<dbReference type="InterPro" id="IPR027417">
    <property type="entry name" value="P-loop_NTPase"/>
</dbReference>
<evidence type="ECO:0000313" key="3">
    <source>
        <dbReference type="Proteomes" id="UP001060112"/>
    </source>
</evidence>
<dbReference type="Pfam" id="PF02492">
    <property type="entry name" value="cobW"/>
    <property type="match status" value="1"/>
</dbReference>
<organism evidence="2 3">
    <name type="scientific">Allocoprobacillus halotolerans</name>
    <dbReference type="NCBI Taxonomy" id="2944914"/>
    <lineage>
        <taxon>Bacteria</taxon>
        <taxon>Bacillati</taxon>
        <taxon>Bacillota</taxon>
        <taxon>Erysipelotrichia</taxon>
        <taxon>Erysipelotrichales</taxon>
        <taxon>Erysipelotrichaceae</taxon>
        <taxon>Allocoprobacillus</taxon>
    </lineage>
</organism>
<proteinExistence type="predicted"/>
<dbReference type="InterPro" id="IPR003495">
    <property type="entry name" value="CobW/HypB/UreG_nucleotide-bd"/>
</dbReference>
<evidence type="ECO:0000313" key="2">
    <source>
        <dbReference type="EMBL" id="UTY39223.1"/>
    </source>
</evidence>
<gene>
    <name evidence="2" type="ORF">NMU03_17025</name>
</gene>
<dbReference type="SUPFAM" id="SSF90002">
    <property type="entry name" value="Hypothetical protein YjiA, C-terminal domain"/>
    <property type="match status" value="1"/>
</dbReference>